<dbReference type="InterPro" id="IPR000212">
    <property type="entry name" value="DNA_helicase_UvrD/REP"/>
</dbReference>
<dbReference type="InterPro" id="IPR014017">
    <property type="entry name" value="DNA_helicase_UvrD-like_C"/>
</dbReference>
<comment type="catalytic activity">
    <reaction evidence="6">
        <text>Couples ATP hydrolysis with the unwinding of duplex DNA by translocating in the 3'-5' direction.</text>
        <dbReference type="EC" id="5.6.2.4"/>
    </reaction>
</comment>
<dbReference type="SUPFAM" id="SSF52540">
    <property type="entry name" value="P-loop containing nucleoside triphosphate hydrolases"/>
    <property type="match status" value="1"/>
</dbReference>
<dbReference type="EC" id="5.6.2.4" evidence="7"/>
<evidence type="ECO:0000256" key="2">
    <source>
        <dbReference type="ARBA" id="ARBA00022801"/>
    </source>
</evidence>
<feature type="domain" description="UvrD-like helicase ATP-binding" evidence="12">
    <location>
        <begin position="1"/>
        <end position="400"/>
    </location>
</feature>
<dbReference type="RefSeq" id="WP_313832956.1">
    <property type="nucleotide sequence ID" value="NZ_JAQOUE010000001.1"/>
</dbReference>
<feature type="binding site" evidence="10">
    <location>
        <begin position="10"/>
        <end position="17"/>
    </location>
    <ligand>
        <name>ATP</name>
        <dbReference type="ChEBI" id="CHEBI:30616"/>
    </ligand>
</feature>
<keyword evidence="3 10" id="KW-0347">Helicase</keyword>
<evidence type="ECO:0000256" key="6">
    <source>
        <dbReference type="ARBA" id="ARBA00034617"/>
    </source>
</evidence>
<evidence type="ECO:0000256" key="9">
    <source>
        <dbReference type="ARBA" id="ARBA00048988"/>
    </source>
</evidence>
<evidence type="ECO:0000259" key="13">
    <source>
        <dbReference type="PROSITE" id="PS51217"/>
    </source>
</evidence>
<evidence type="ECO:0000256" key="7">
    <source>
        <dbReference type="ARBA" id="ARBA00034808"/>
    </source>
</evidence>
<proteinExistence type="predicted"/>
<gene>
    <name evidence="14" type="ORF">PPG34_09240</name>
</gene>
<reference evidence="14 15" key="1">
    <citation type="journal article" date="2023" name="ISME J.">
        <title>Cultivation and genomic characterization of novel and ubiquitous marine nitrite-oxidizing bacteria from the Nitrospirales.</title>
        <authorList>
            <person name="Mueller A.J."/>
            <person name="Daebeler A."/>
            <person name="Herbold C.W."/>
            <person name="Kirkegaard R.H."/>
            <person name="Daims H."/>
        </authorList>
    </citation>
    <scope>NUCLEOTIDE SEQUENCE [LARGE SCALE GENOMIC DNA]</scope>
    <source>
        <strain evidence="14 15">EB</strain>
    </source>
</reference>
<dbReference type="InterPro" id="IPR014016">
    <property type="entry name" value="UvrD-like_ATP-bd"/>
</dbReference>
<dbReference type="Pfam" id="PF13361">
    <property type="entry name" value="UvrD_C"/>
    <property type="match status" value="2"/>
</dbReference>
<dbReference type="PANTHER" id="PTHR11070">
    <property type="entry name" value="UVRD / RECB / PCRA DNA HELICASE FAMILY MEMBER"/>
    <property type="match status" value="1"/>
</dbReference>
<sequence>MMHTLELVRAGAGSGKTTDLCQTVVHAVAGGLDPARILATTFTKKAAAELKGRIQTQLFGATDGSATTHRHADRLELAAIGTVHSVAHQVLSRYAIEMGLSPRLEVVTETASERALSYLLGAIPLSAWQPLADCGERLGINDLHRRILALLAAKRGNRINDADFTTQMASSADRVCELLSPSGVAAVETPISQLYDLADDALTDIDALTDDTQLTNKGRQKLRQLKSKQISLWGSYLQAIRITAGKRSGADGMLNALRTHASQVRQNPRLHADIRQFSSLLTAETIRLDSQYKAYKAERGLVDFTDLEILFLKLLEDESLSARLGEDFDLVLVDEFQDTNPLQLAIFRRLQCVSLRSRWVGDPKQAIYGFRDTDPALVNEIWQNASEATRTELPNNHRSQRGLVQFVGHLFGPIFGDDARQTPQKAALPRGVERWVFDTQNQTDDAIALACGIANLHAEGIRFGDIVILERTNRLLPPIATAFDTLGIPYLLESPGLLSTREGALILAGLRLVADRRDSLAAATVLHLLSDPKQDTPDWITERLQALRDTNAGGGSETPHAFHLPWEGDARFSRIENINRLLLSPTLVVQQVIEALDLPTYVQKWGDPAQRCSNLDSILRHAREYEEIAFDSGQAATLRGFILYLEELAGDKLDLRYPPQGHDAVTLMTYHSSKGLEWPVVVLSGLNSDRPPNMWSPVVTGGGQSDADPLEGRTLESWTWPFGQTEGQFGGLRTGSGLEDDALTSPEGQARTCRETEENLRLLYVGCTRAKHKLVFAHRAGTYAWLAQLSAVDSLLDCNLGEGEHELNGIDTSFVLRHLNTNRVDDCRIPARQKERWRSLTGNPNPPGFSPRFHAPSQTSAEPGDVAFHNEELPGPSYFPSGADEDHYATIGEAVHSYLAALPSMQSLSDVEKEGVAERCLAAFSVTGILSPSILVSSGNRFSEWVESKYPGAQWLTELSVTAPRSAGGQWNGALDLLLELTDGKVVIIDHKSAPIRREHCAAKATTFSGQLLAYKEMINSTEQVVDSYWIHFPLAGVMVKLV</sequence>
<evidence type="ECO:0000256" key="8">
    <source>
        <dbReference type="ARBA" id="ARBA00034923"/>
    </source>
</evidence>
<comment type="catalytic activity">
    <reaction evidence="9">
        <text>ATP + H2O = ADP + phosphate + H(+)</text>
        <dbReference type="Rhea" id="RHEA:13065"/>
        <dbReference type="ChEBI" id="CHEBI:15377"/>
        <dbReference type="ChEBI" id="CHEBI:15378"/>
        <dbReference type="ChEBI" id="CHEBI:30616"/>
        <dbReference type="ChEBI" id="CHEBI:43474"/>
        <dbReference type="ChEBI" id="CHEBI:456216"/>
        <dbReference type="EC" id="5.6.2.4"/>
    </reaction>
</comment>
<dbReference type="InterPro" id="IPR027417">
    <property type="entry name" value="P-loop_NTPase"/>
</dbReference>
<keyword evidence="1 10" id="KW-0547">Nucleotide-binding</keyword>
<organism evidence="14 15">
    <name type="scientific">Candidatus Nitronereus thalassa</name>
    <dbReference type="NCBI Taxonomy" id="3020898"/>
    <lineage>
        <taxon>Bacteria</taxon>
        <taxon>Pseudomonadati</taxon>
        <taxon>Nitrospirota</taxon>
        <taxon>Nitrospiria</taxon>
        <taxon>Nitrospirales</taxon>
        <taxon>Nitrospiraceae</taxon>
        <taxon>Candidatus Nitronereus</taxon>
    </lineage>
</organism>
<evidence type="ECO:0000313" key="15">
    <source>
        <dbReference type="Proteomes" id="UP001250932"/>
    </source>
</evidence>
<keyword evidence="15" id="KW-1185">Reference proteome</keyword>
<dbReference type="EMBL" id="JAQOUE010000001">
    <property type="protein sequence ID" value="MDT7042537.1"/>
    <property type="molecule type" value="Genomic_DNA"/>
</dbReference>
<dbReference type="Pfam" id="PF00580">
    <property type="entry name" value="UvrD-helicase"/>
    <property type="match status" value="1"/>
</dbReference>
<dbReference type="Proteomes" id="UP001250932">
    <property type="component" value="Unassembled WGS sequence"/>
</dbReference>
<evidence type="ECO:0000256" key="3">
    <source>
        <dbReference type="ARBA" id="ARBA00022806"/>
    </source>
</evidence>
<dbReference type="PANTHER" id="PTHR11070:SF2">
    <property type="entry name" value="ATP-DEPENDENT DNA HELICASE SRS2"/>
    <property type="match status" value="1"/>
</dbReference>
<evidence type="ECO:0000256" key="5">
    <source>
        <dbReference type="ARBA" id="ARBA00023235"/>
    </source>
</evidence>
<keyword evidence="5" id="KW-0413">Isomerase</keyword>
<evidence type="ECO:0000313" key="14">
    <source>
        <dbReference type="EMBL" id="MDT7042537.1"/>
    </source>
</evidence>
<evidence type="ECO:0000256" key="4">
    <source>
        <dbReference type="ARBA" id="ARBA00022840"/>
    </source>
</evidence>
<feature type="region of interest" description="Disordered" evidence="11">
    <location>
        <begin position="838"/>
        <end position="881"/>
    </location>
</feature>
<evidence type="ECO:0000259" key="12">
    <source>
        <dbReference type="PROSITE" id="PS51198"/>
    </source>
</evidence>
<dbReference type="Gene3D" id="3.40.50.300">
    <property type="entry name" value="P-loop containing nucleotide triphosphate hydrolases"/>
    <property type="match status" value="3"/>
</dbReference>
<evidence type="ECO:0000256" key="1">
    <source>
        <dbReference type="ARBA" id="ARBA00022741"/>
    </source>
</evidence>
<comment type="caution">
    <text evidence="14">The sequence shown here is derived from an EMBL/GenBank/DDBJ whole genome shotgun (WGS) entry which is preliminary data.</text>
</comment>
<name>A0ABU3K7Z0_9BACT</name>
<evidence type="ECO:0000256" key="10">
    <source>
        <dbReference type="PROSITE-ProRule" id="PRU00560"/>
    </source>
</evidence>
<protein>
    <recommendedName>
        <fullName evidence="7">DNA 3'-5' helicase</fullName>
        <ecNumber evidence="7">5.6.2.4</ecNumber>
    </recommendedName>
    <alternativeName>
        <fullName evidence="8">DNA 3'-5' helicase II</fullName>
    </alternativeName>
</protein>
<dbReference type="Gene3D" id="1.10.486.10">
    <property type="entry name" value="PCRA, domain 4"/>
    <property type="match status" value="1"/>
</dbReference>
<evidence type="ECO:0000256" key="11">
    <source>
        <dbReference type="SAM" id="MobiDB-lite"/>
    </source>
</evidence>
<dbReference type="PROSITE" id="PS51198">
    <property type="entry name" value="UVRD_HELICASE_ATP_BIND"/>
    <property type="match status" value="1"/>
</dbReference>
<feature type="domain" description="UvrD-like helicase C-terminal" evidence="13">
    <location>
        <begin position="401"/>
        <end position="675"/>
    </location>
</feature>
<accession>A0ABU3K7Z0</accession>
<keyword evidence="4 10" id="KW-0067">ATP-binding</keyword>
<dbReference type="PROSITE" id="PS51217">
    <property type="entry name" value="UVRD_HELICASE_CTER"/>
    <property type="match status" value="1"/>
</dbReference>
<keyword evidence="2 10" id="KW-0378">Hydrolase</keyword>